<dbReference type="Pfam" id="PF10442">
    <property type="entry name" value="FIST_C"/>
    <property type="match status" value="1"/>
</dbReference>
<evidence type="ECO:0000256" key="3">
    <source>
        <dbReference type="PROSITE-ProRule" id="PRU00284"/>
    </source>
</evidence>
<keyword evidence="3" id="KW-0807">Transducer</keyword>
<name>A0A1C4CGU1_9ENTR</name>
<dbReference type="PANTHER" id="PTHR43531">
    <property type="entry name" value="PROTEIN ICFG"/>
    <property type="match status" value="1"/>
</dbReference>
<dbReference type="SMART" id="SM00897">
    <property type="entry name" value="FIST"/>
    <property type="match status" value="1"/>
</dbReference>
<dbReference type="AlphaFoldDB" id="A0A1C4CGU1"/>
<evidence type="ECO:0000256" key="2">
    <source>
        <dbReference type="ARBA" id="ARBA00029447"/>
    </source>
</evidence>
<dbReference type="Gene3D" id="1.10.287.950">
    <property type="entry name" value="Methyl-accepting chemotaxis protein"/>
    <property type="match status" value="1"/>
</dbReference>
<dbReference type="GO" id="GO:0004888">
    <property type="term" value="F:transmembrane signaling receptor activity"/>
    <property type="evidence" value="ECO:0007669"/>
    <property type="project" value="TreeGrafter"/>
</dbReference>
<dbReference type="Pfam" id="PF08495">
    <property type="entry name" value="FIST"/>
    <property type="match status" value="1"/>
</dbReference>
<dbReference type="PROSITE" id="PS50111">
    <property type="entry name" value="CHEMOTAXIS_TRANSDUC_2"/>
    <property type="match status" value="1"/>
</dbReference>
<sequence>MSVLTAIKKIPGASLLRGRHHPANGTYDCQAMPATLAAAGLSNHAAGILMTFVPPNADYARVSQAWQRFSSSHLTVVTLSSSGALSSSCRETTYCDGAGQQGSWLMLPDNLIAEHEVHIVDLHVKNTHTATDRIKAITQELDRLQVKMPLSSDRTFAMIYCDGLSASEGFLMQAWYKSGRFPCLTIGGSAGGKLAFDGTWISVGGKVLQGKAVIIFCKMAAGKSFAPFKSQNFKPLKKSWLIAQADPVARTVTSVFDEQGKQQYFTTALAEHLHCDEQHLTEGLKGLTFGVKVGDEYFIRSVAKIDDDGVHFFCDLEFGDRLHLLEETDFKQATLHDWKNFITPLGKPAAILMNDCVLRRLGSESQLHNAHFFKGLPAAGFSSFGEILGVPINQTLSALVFFNHNVKAMTHFPVEYASYAGHYAQRALRRWEALNDFQTGVINRVVAYQQKLAPLMAALPMLEAATQTQNETLGMAESSIRSISDIAMQSQEAQNRLVEGLDDLEKISAGINDITSGISNIAFQTNLLSLNAAVEAARAGEAGRGFAVVATEVRRLAHSSKEQADATAENINQAVSTISRIRAVANNTVETASNMAQHSITAADTIAAMSNKTTHERENIAKHLSSLHALTSGMDAMQEAVAQLTVLQKLSTRHEHH</sequence>
<dbReference type="SMART" id="SM00283">
    <property type="entry name" value="MA"/>
    <property type="match status" value="1"/>
</dbReference>
<dbReference type="Pfam" id="PF00015">
    <property type="entry name" value="MCPsignal"/>
    <property type="match status" value="1"/>
</dbReference>
<dbReference type="Proteomes" id="UP000198975">
    <property type="component" value="Unassembled WGS sequence"/>
</dbReference>
<dbReference type="PANTHER" id="PTHR43531:SF11">
    <property type="entry name" value="METHYL-ACCEPTING CHEMOTAXIS PROTEIN 3"/>
    <property type="match status" value="1"/>
</dbReference>
<gene>
    <name evidence="5" type="ORF">GA0061071_107233</name>
</gene>
<protein>
    <submittedName>
        <fullName evidence="5">FIST C domain-containing protein</fullName>
    </submittedName>
</protein>
<accession>A0A1C4CGU1</accession>
<evidence type="ECO:0000313" key="6">
    <source>
        <dbReference type="Proteomes" id="UP000198975"/>
    </source>
</evidence>
<dbReference type="SMART" id="SM01204">
    <property type="entry name" value="FIST_C"/>
    <property type="match status" value="1"/>
</dbReference>
<organism evidence="5 6">
    <name type="scientific">Kosakonia oryzendophytica</name>
    <dbReference type="NCBI Taxonomy" id="1005665"/>
    <lineage>
        <taxon>Bacteria</taxon>
        <taxon>Pseudomonadati</taxon>
        <taxon>Pseudomonadota</taxon>
        <taxon>Gammaproteobacteria</taxon>
        <taxon>Enterobacterales</taxon>
        <taxon>Enterobacteriaceae</taxon>
        <taxon>Kosakonia</taxon>
    </lineage>
</organism>
<keyword evidence="6" id="KW-1185">Reference proteome</keyword>
<dbReference type="InterPro" id="IPR013702">
    <property type="entry name" value="FIST_domain_N"/>
</dbReference>
<reference evidence="6" key="1">
    <citation type="submission" date="2016-08" db="EMBL/GenBank/DDBJ databases">
        <authorList>
            <person name="Varghese N."/>
            <person name="Submissions Spin"/>
        </authorList>
    </citation>
    <scope>NUCLEOTIDE SEQUENCE [LARGE SCALE GENOMIC DNA]</scope>
    <source>
        <strain evidence="6">REICA_082</strain>
    </source>
</reference>
<feature type="domain" description="Methyl-accepting transducer" evidence="4">
    <location>
        <begin position="450"/>
        <end position="645"/>
    </location>
</feature>
<dbReference type="InterPro" id="IPR051310">
    <property type="entry name" value="MCP_chemotaxis"/>
</dbReference>
<dbReference type="InterPro" id="IPR019494">
    <property type="entry name" value="FIST_C"/>
</dbReference>
<dbReference type="SUPFAM" id="SSF58104">
    <property type="entry name" value="Methyl-accepting chemotaxis protein (MCP) signaling domain"/>
    <property type="match status" value="1"/>
</dbReference>
<dbReference type="EMBL" id="FMAY01000007">
    <property type="protein sequence ID" value="SCC18377.1"/>
    <property type="molecule type" value="Genomic_DNA"/>
</dbReference>
<dbReference type="GO" id="GO:0006935">
    <property type="term" value="P:chemotaxis"/>
    <property type="evidence" value="ECO:0007669"/>
    <property type="project" value="TreeGrafter"/>
</dbReference>
<comment type="similarity">
    <text evidence="2">Belongs to the methyl-accepting chemotaxis (MCP) protein family.</text>
</comment>
<dbReference type="OrthoDB" id="9807948at2"/>
<evidence type="ECO:0000259" key="4">
    <source>
        <dbReference type="PROSITE" id="PS50111"/>
    </source>
</evidence>
<dbReference type="GO" id="GO:0007165">
    <property type="term" value="P:signal transduction"/>
    <property type="evidence" value="ECO:0007669"/>
    <property type="project" value="UniProtKB-KW"/>
</dbReference>
<evidence type="ECO:0000313" key="5">
    <source>
        <dbReference type="EMBL" id="SCC18377.1"/>
    </source>
</evidence>
<keyword evidence="1" id="KW-0145">Chemotaxis</keyword>
<proteinExistence type="inferred from homology"/>
<evidence type="ECO:0000256" key="1">
    <source>
        <dbReference type="ARBA" id="ARBA00022500"/>
    </source>
</evidence>
<dbReference type="InterPro" id="IPR004089">
    <property type="entry name" value="MCPsignal_dom"/>
</dbReference>
<dbReference type="GO" id="GO:0005886">
    <property type="term" value="C:plasma membrane"/>
    <property type="evidence" value="ECO:0007669"/>
    <property type="project" value="TreeGrafter"/>
</dbReference>
<dbReference type="RefSeq" id="WP_088237869.1">
    <property type="nucleotide sequence ID" value="NZ_FMAY01000007.1"/>
</dbReference>